<dbReference type="EMBL" id="CVRI01000021">
    <property type="protein sequence ID" value="CRK91487.1"/>
    <property type="molecule type" value="Genomic_DNA"/>
</dbReference>
<dbReference type="InterPro" id="IPR036322">
    <property type="entry name" value="WD40_repeat_dom_sf"/>
</dbReference>
<dbReference type="InterPro" id="IPR015943">
    <property type="entry name" value="WD40/YVTN_repeat-like_dom_sf"/>
</dbReference>
<feature type="compositionally biased region" description="Basic and acidic residues" evidence="1">
    <location>
        <begin position="992"/>
        <end position="1018"/>
    </location>
</feature>
<dbReference type="PANTHER" id="PTHR14435">
    <property type="entry name" value="ZINC FINGER PROTEIN 106"/>
    <property type="match status" value="1"/>
</dbReference>
<dbReference type="Gene3D" id="2.130.10.10">
    <property type="entry name" value="YVTN repeat-like/Quinoprotein amine dehydrogenase"/>
    <property type="match status" value="2"/>
</dbReference>
<proteinExistence type="predicted"/>
<feature type="compositionally biased region" description="Polar residues" evidence="1">
    <location>
        <begin position="130"/>
        <end position="143"/>
    </location>
</feature>
<gene>
    <name evidence="2" type="ORF">CLUMA_CG005154</name>
</gene>
<evidence type="ECO:0000313" key="2">
    <source>
        <dbReference type="EMBL" id="CRK91487.1"/>
    </source>
</evidence>
<dbReference type="STRING" id="568069.A0A1J1HTU2"/>
<feature type="region of interest" description="Disordered" evidence="1">
    <location>
        <begin position="891"/>
        <end position="942"/>
    </location>
</feature>
<feature type="compositionally biased region" description="Polar residues" evidence="1">
    <location>
        <begin position="488"/>
        <end position="509"/>
    </location>
</feature>
<dbReference type="GO" id="GO:0003723">
    <property type="term" value="F:RNA binding"/>
    <property type="evidence" value="ECO:0007669"/>
    <property type="project" value="InterPro"/>
</dbReference>
<feature type="compositionally biased region" description="Basic and acidic residues" evidence="1">
    <location>
        <begin position="593"/>
        <end position="604"/>
    </location>
</feature>
<accession>A0A1J1HTU2</accession>
<feature type="compositionally biased region" description="Basic and acidic residues" evidence="1">
    <location>
        <begin position="815"/>
        <end position="824"/>
    </location>
</feature>
<dbReference type="SUPFAM" id="SSF50978">
    <property type="entry name" value="WD40 repeat-like"/>
    <property type="match status" value="1"/>
</dbReference>
<dbReference type="OrthoDB" id="10002522at2759"/>
<feature type="compositionally biased region" description="Basic residues" evidence="1">
    <location>
        <begin position="909"/>
        <end position="919"/>
    </location>
</feature>
<evidence type="ECO:0000313" key="3">
    <source>
        <dbReference type="Proteomes" id="UP000183832"/>
    </source>
</evidence>
<feature type="compositionally biased region" description="Polar residues" evidence="1">
    <location>
        <begin position="671"/>
        <end position="697"/>
    </location>
</feature>
<dbReference type="PANTHER" id="PTHR14435:SF2">
    <property type="entry name" value="ZINC FINGER PROTEIN 106"/>
    <property type="match status" value="1"/>
</dbReference>
<name>A0A1J1HTU2_9DIPT</name>
<feature type="region of interest" description="Disordered" evidence="1">
    <location>
        <begin position="51"/>
        <end position="149"/>
    </location>
</feature>
<feature type="region of interest" description="Disordered" evidence="1">
    <location>
        <begin position="334"/>
        <end position="509"/>
    </location>
</feature>
<protein>
    <submittedName>
        <fullName evidence="2">CLUMA_CG005154, isoform A</fullName>
    </submittedName>
</protein>
<feature type="region of interest" description="Disordered" evidence="1">
    <location>
        <begin position="992"/>
        <end position="1063"/>
    </location>
</feature>
<dbReference type="Proteomes" id="UP000183832">
    <property type="component" value="Unassembled WGS sequence"/>
</dbReference>
<sequence>MRFKNMNFNRNNYNPNIWDVSRNPFPPFGNNQQNFNQNSGNFQNPFPHYFPQQQNHSPGIRPLLSLPGGETTPPNFRKYNNNNNSDYRRPGPACRTIGRNNHQGNNSNWMKNNSNFKNRDQQRGNKKPWQDQNDSQQNPTSSSEDNHSAPKFKSLVDHLKAVANAKKSDGSAQGDNSTNEIDAMCAKNASEASKKLLRQLKTMDKDSVRDLIKNPKQPYKKKVLNIQAREKLREQMRKKLHKLGESGEYQIEPDECIDFEKIPESLIAQIGKTIDLHPEIDVDMELSESISEELIKDIEVVTTNLGDDFFKGSEMLLFNGVNLLGDADTEHDIKIYDNGSRFPPLPVEPPPSPPPQPVPPPTKPESEAAFTSVEKPWSPVRNNNNNNDQQSFTEDTWDDFDSARNPDPPAPVQVIAPSTKPPVVDIEPVSRPLPKPINDSTNISATRSIQALCPIPTKDDDDDDEWDRPQKTPQKTVVETASDVKQAEFSTETVATNEQSSEVKLMNDTTQRANETYGEYRRRLATQQAQDVDAEVPGKEVINNENPQHSQNNQNQRKDWMNNENNSGRNSRNDNWNKNNQNNRNNRQQNRNSRFDTPRGRDRNPNNYQQQRHLSRDTNNSFDSGRNEKFDDIRDAHNYRFQNESGRDGPNIDRLNTILNPKPLNFKGSFNKRTQNSNNWNGSQRSRSRNRTPANNSMERDFDVNLLPSPNDARPCFTTLKKVMEIDASIAKLHDKILGIDKVISNLQLERVGYQKTFSNLQHDRKILFDNMIKRAMSSNADESNESHEVTTEQASQKSQIEKKLQNIVDQKKRKQDDHQEEPKKKKQNVDNVETTTSAAAKAAKLQKEKEEEERRQSLLEKKRLKKLRREREEAEKRRLEEKIIREAEASKKVTIKQEPVEKSNNNKSSKHHHQHHSSGKSQKVVVKSEDEPPTKNVFKSTDVIDPKNHKMKNCSVKLQRVSLPQTLIDAFSLNGFLTISADDWNKWTKDDQVKTEDDQRVVKETEKKEEKDEEKPQVAESEEKDPLAETNSSEPSAVDPLAVDENTMNPPTPGSNVASNDDSLLVEMKTEIDYSEWAGDFTAHEQPIVHLQNVEKKFIVAACEDGKVLKYHTKDGKLVSVFSKHKGICNSFLYDGRGYILTVSSDGFLHKIKFKTFQLVSSENFNEPLQVIEKSKQDVFVGTKSGKIFRLKRDLIERESEPICELGVLILCLRATKEGSRNILLVSSRSHAIQVRDAQDGLLLRTFADNLAGVSIYDMLIEGSTIYCGSNRNEIFAIDFTTGALKKSRPCGAGAICVKLYKHFIIAACYDGNIYIINTKNDDAAVNICGPSNMLLAMDLWDDKIIASTKDKTLKIMNIPT</sequence>
<feature type="compositionally biased region" description="Polar residues" evidence="1">
    <location>
        <begin position="543"/>
        <end position="555"/>
    </location>
</feature>
<organism evidence="2 3">
    <name type="scientific">Clunio marinus</name>
    <dbReference type="NCBI Taxonomy" id="568069"/>
    <lineage>
        <taxon>Eukaryota</taxon>
        <taxon>Metazoa</taxon>
        <taxon>Ecdysozoa</taxon>
        <taxon>Arthropoda</taxon>
        <taxon>Hexapoda</taxon>
        <taxon>Insecta</taxon>
        <taxon>Pterygota</taxon>
        <taxon>Neoptera</taxon>
        <taxon>Endopterygota</taxon>
        <taxon>Diptera</taxon>
        <taxon>Nematocera</taxon>
        <taxon>Chironomoidea</taxon>
        <taxon>Chironomidae</taxon>
        <taxon>Clunio</taxon>
    </lineage>
</organism>
<feature type="compositionally biased region" description="Low complexity" evidence="1">
    <location>
        <begin position="105"/>
        <end position="116"/>
    </location>
</feature>
<feature type="region of interest" description="Disordered" evidence="1">
    <location>
        <begin position="779"/>
        <end position="857"/>
    </location>
</feature>
<reference evidence="2 3" key="1">
    <citation type="submission" date="2015-04" db="EMBL/GenBank/DDBJ databases">
        <authorList>
            <person name="Syromyatnikov M.Y."/>
            <person name="Popov V.N."/>
        </authorList>
    </citation>
    <scope>NUCLEOTIDE SEQUENCE [LARGE SCALE GENOMIC DNA]</scope>
</reference>
<feature type="compositionally biased region" description="Low complexity" evidence="1">
    <location>
        <begin position="562"/>
        <end position="592"/>
    </location>
</feature>
<feature type="compositionally biased region" description="Basic and acidic residues" evidence="1">
    <location>
        <begin position="625"/>
        <end position="638"/>
    </location>
</feature>
<evidence type="ECO:0000256" key="1">
    <source>
        <dbReference type="SAM" id="MobiDB-lite"/>
    </source>
</evidence>
<feature type="compositionally biased region" description="Polar residues" evidence="1">
    <location>
        <begin position="605"/>
        <end position="624"/>
    </location>
</feature>
<feature type="compositionally biased region" description="Pro residues" evidence="1">
    <location>
        <begin position="343"/>
        <end position="363"/>
    </location>
</feature>
<dbReference type="InterPro" id="IPR042622">
    <property type="entry name" value="Znf106"/>
</dbReference>
<keyword evidence="3" id="KW-1185">Reference proteome</keyword>
<feature type="region of interest" description="Disordered" evidence="1">
    <location>
        <begin position="540"/>
        <end position="707"/>
    </location>
</feature>
<feature type="compositionally biased region" description="Basic and acidic residues" evidence="1">
    <location>
        <begin position="846"/>
        <end position="857"/>
    </location>
</feature>
<feature type="compositionally biased region" description="Polar residues" evidence="1">
    <location>
        <begin position="1047"/>
        <end position="1063"/>
    </location>
</feature>
<feature type="compositionally biased region" description="Polar residues" evidence="1">
    <location>
        <begin position="438"/>
        <end position="449"/>
    </location>
</feature>